<dbReference type="SUPFAM" id="SSF52402">
    <property type="entry name" value="Adenine nucleotide alpha hydrolases-like"/>
    <property type="match status" value="2"/>
</dbReference>
<sequence>MFETILTPVDGSPEGEGAIAHAVALARIADGTIHALSVIHPEDDLVNVDEQQRDAVHRYTEQLGRQAIGTVTDVADDADVDVVETLREGVVYREIVGYADESDVDLIVMGTRGQTARSRLGSTAERTLAYAPVPVVTVRTSDAVTDVDDVSIDRIVIPTDGSDAAERAAAVALEFAAFVDASVDVVYVVDRTISDLEDAPRSIIGLLEEGGNAAVQAIEAEANDLGITVRTGIRRGTPTDELLAYADRVDADLLAMGTRGHGETDDRLLGSTTVRVLRAAERPVLTVNASR</sequence>
<dbReference type="Pfam" id="PF00582">
    <property type="entry name" value="Usp"/>
    <property type="match status" value="2"/>
</dbReference>
<dbReference type="InterPro" id="IPR014729">
    <property type="entry name" value="Rossmann-like_a/b/a_fold"/>
</dbReference>
<evidence type="ECO:0000313" key="4">
    <source>
        <dbReference type="Proteomes" id="UP000282323"/>
    </source>
</evidence>
<dbReference type="PANTHER" id="PTHR46268">
    <property type="entry name" value="STRESS RESPONSE PROTEIN NHAX"/>
    <property type="match status" value="1"/>
</dbReference>
<proteinExistence type="inferred from homology"/>
<comment type="similarity">
    <text evidence="1">Belongs to the universal stress protein A family.</text>
</comment>
<dbReference type="OrthoDB" id="105697at2157"/>
<reference evidence="3 4" key="1">
    <citation type="submission" date="2018-10" db="EMBL/GenBank/DDBJ databases">
        <title>Natrarchaeobius chitinivorans gen. nov., sp. nov., and Natrarchaeobius haloalkaliphilus sp. nov., alkaliphilic, chitin-utilizing haloarchaea from hypersaline alkaline lakes.</title>
        <authorList>
            <person name="Sorokin D.Y."/>
            <person name="Elcheninov A.G."/>
            <person name="Kostrikina N.A."/>
            <person name="Bale N.J."/>
            <person name="Sinninghe Damste J.S."/>
            <person name="Khijniak T.V."/>
            <person name="Kublanov I.V."/>
            <person name="Toshchakov S.V."/>
        </authorList>
    </citation>
    <scope>NUCLEOTIDE SEQUENCE [LARGE SCALE GENOMIC DNA]</scope>
    <source>
        <strain evidence="3 4">AArcht4T</strain>
    </source>
</reference>
<keyword evidence="4" id="KW-1185">Reference proteome</keyword>
<dbReference type="PRINTS" id="PR01438">
    <property type="entry name" value="UNVRSLSTRESS"/>
</dbReference>
<dbReference type="EMBL" id="REGA01000010">
    <property type="protein sequence ID" value="RQG94261.1"/>
    <property type="molecule type" value="Genomic_DNA"/>
</dbReference>
<dbReference type="CDD" id="cd00293">
    <property type="entry name" value="USP-like"/>
    <property type="match status" value="2"/>
</dbReference>
<accession>A0A3N6MFA8</accession>
<dbReference type="Proteomes" id="UP000282323">
    <property type="component" value="Unassembled WGS sequence"/>
</dbReference>
<organism evidence="3 4">
    <name type="scientific">Natrarchaeobius chitinivorans</name>
    <dbReference type="NCBI Taxonomy" id="1679083"/>
    <lineage>
        <taxon>Archaea</taxon>
        <taxon>Methanobacteriati</taxon>
        <taxon>Methanobacteriota</taxon>
        <taxon>Stenosarchaea group</taxon>
        <taxon>Halobacteria</taxon>
        <taxon>Halobacteriales</taxon>
        <taxon>Natrialbaceae</taxon>
        <taxon>Natrarchaeobius</taxon>
    </lineage>
</organism>
<dbReference type="AlphaFoldDB" id="A0A3N6MFA8"/>
<comment type="caution">
    <text evidence="3">The sequence shown here is derived from an EMBL/GenBank/DDBJ whole genome shotgun (WGS) entry which is preliminary data.</text>
</comment>
<dbReference type="RefSeq" id="WP_124195979.1">
    <property type="nucleotide sequence ID" value="NZ_REGA01000010.1"/>
</dbReference>
<evidence type="ECO:0000256" key="1">
    <source>
        <dbReference type="ARBA" id="ARBA00008791"/>
    </source>
</evidence>
<gene>
    <name evidence="3" type="ORF">EA473_12655</name>
</gene>
<dbReference type="Gene3D" id="3.40.50.620">
    <property type="entry name" value="HUPs"/>
    <property type="match status" value="2"/>
</dbReference>
<dbReference type="InterPro" id="IPR006015">
    <property type="entry name" value="Universal_stress_UspA"/>
</dbReference>
<evidence type="ECO:0000313" key="3">
    <source>
        <dbReference type="EMBL" id="RQG94261.1"/>
    </source>
</evidence>
<name>A0A3N6MFA8_NATCH</name>
<dbReference type="InterPro" id="IPR006016">
    <property type="entry name" value="UspA"/>
</dbReference>
<evidence type="ECO:0000259" key="2">
    <source>
        <dbReference type="Pfam" id="PF00582"/>
    </source>
</evidence>
<feature type="domain" description="UspA" evidence="2">
    <location>
        <begin position="1"/>
        <end position="139"/>
    </location>
</feature>
<dbReference type="PANTHER" id="PTHR46268:SF6">
    <property type="entry name" value="UNIVERSAL STRESS PROTEIN UP12"/>
    <property type="match status" value="1"/>
</dbReference>
<feature type="domain" description="UspA" evidence="2">
    <location>
        <begin position="153"/>
        <end position="287"/>
    </location>
</feature>
<protein>
    <submittedName>
        <fullName evidence="3">Universal stress protein</fullName>
    </submittedName>
</protein>